<keyword evidence="3" id="KW-0119">Carbohydrate metabolism</keyword>
<dbReference type="PRINTS" id="PR00134">
    <property type="entry name" value="GLHYDRLASE10"/>
</dbReference>
<dbReference type="PANTHER" id="PTHR31490:SF1">
    <property type="entry name" value="ENDO-1,4-BETA-XYLANASE 1"/>
    <property type="match status" value="1"/>
</dbReference>
<dbReference type="SUPFAM" id="SSF81383">
    <property type="entry name" value="F-box domain"/>
    <property type="match status" value="1"/>
</dbReference>
<dbReference type="Gene3D" id="3.20.20.80">
    <property type="entry name" value="Glycosidases"/>
    <property type="match status" value="1"/>
</dbReference>
<dbReference type="InterPro" id="IPR001680">
    <property type="entry name" value="WD40_rpt"/>
</dbReference>
<name>A0A2T7NEA6_POMCA</name>
<dbReference type="InterPro" id="IPR001810">
    <property type="entry name" value="F-box_dom"/>
</dbReference>
<dbReference type="Proteomes" id="UP000245119">
    <property type="component" value="Linkage Group LG13"/>
</dbReference>
<evidence type="ECO:0000256" key="4">
    <source>
        <dbReference type="ARBA" id="ARBA00023326"/>
    </source>
</evidence>
<dbReference type="InterPro" id="IPR015943">
    <property type="entry name" value="WD40/YVTN_repeat-like_dom_sf"/>
</dbReference>
<dbReference type="InterPro" id="IPR017853">
    <property type="entry name" value="GH"/>
</dbReference>
<evidence type="ECO:0000313" key="7">
    <source>
        <dbReference type="Proteomes" id="UP000245119"/>
    </source>
</evidence>
<dbReference type="OrthoDB" id="538223at2759"/>
<dbReference type="Gene3D" id="2.60.120.690">
    <property type="entry name" value="Proprotein convertase subtilisin/kexin type 9"/>
    <property type="match status" value="3"/>
</dbReference>
<proteinExistence type="inferred from homology"/>
<evidence type="ECO:0000256" key="2">
    <source>
        <dbReference type="ARBA" id="ARBA00022801"/>
    </source>
</evidence>
<keyword evidence="7" id="KW-1185">Reference proteome</keyword>
<reference evidence="6 7" key="1">
    <citation type="submission" date="2018-04" db="EMBL/GenBank/DDBJ databases">
        <title>The genome of golden apple snail Pomacea canaliculata provides insight into stress tolerance and invasive adaptation.</title>
        <authorList>
            <person name="Liu C."/>
            <person name="Liu B."/>
            <person name="Ren Y."/>
            <person name="Zhang Y."/>
            <person name="Wang H."/>
            <person name="Li S."/>
            <person name="Jiang F."/>
            <person name="Yin L."/>
            <person name="Zhang G."/>
            <person name="Qian W."/>
            <person name="Fan W."/>
        </authorList>
    </citation>
    <scope>NUCLEOTIDE SEQUENCE [LARGE SCALE GENOMIC DNA]</scope>
    <source>
        <strain evidence="6">SZHN2017</strain>
        <tissue evidence="6">Muscle</tissue>
    </source>
</reference>
<accession>A0A2T7NEA6</accession>
<gene>
    <name evidence="6" type="ORF">C0Q70_19985</name>
</gene>
<feature type="domain" description="GH10" evidence="5">
    <location>
        <begin position="532"/>
        <end position="810"/>
    </location>
</feature>
<keyword evidence="2" id="KW-0378">Hydrolase</keyword>
<dbReference type="PANTHER" id="PTHR31490">
    <property type="entry name" value="GLYCOSYL HYDROLASE"/>
    <property type="match status" value="1"/>
</dbReference>
<dbReference type="Pfam" id="PF12937">
    <property type="entry name" value="F-box-like"/>
    <property type="match status" value="1"/>
</dbReference>
<dbReference type="GO" id="GO:0031176">
    <property type="term" value="F:endo-1,4-beta-xylanase activity"/>
    <property type="evidence" value="ECO:0007669"/>
    <property type="project" value="UniProtKB-ARBA"/>
</dbReference>
<dbReference type="SMART" id="SM00320">
    <property type="entry name" value="WD40"/>
    <property type="match status" value="2"/>
</dbReference>
<keyword evidence="4" id="KW-0624">Polysaccharide degradation</keyword>
<evidence type="ECO:0000256" key="3">
    <source>
        <dbReference type="ARBA" id="ARBA00023277"/>
    </source>
</evidence>
<dbReference type="SMART" id="SM00633">
    <property type="entry name" value="Glyco_10"/>
    <property type="match status" value="1"/>
</dbReference>
<dbReference type="Pfam" id="PF00331">
    <property type="entry name" value="Glyco_hydro_10"/>
    <property type="match status" value="1"/>
</dbReference>
<dbReference type="GO" id="GO:0000272">
    <property type="term" value="P:polysaccharide catabolic process"/>
    <property type="evidence" value="ECO:0007669"/>
    <property type="project" value="UniProtKB-KW"/>
</dbReference>
<dbReference type="SUPFAM" id="SSF50978">
    <property type="entry name" value="WD40 repeat-like"/>
    <property type="match status" value="1"/>
</dbReference>
<dbReference type="Gene3D" id="1.20.1280.50">
    <property type="match status" value="1"/>
</dbReference>
<dbReference type="PROSITE" id="PS51760">
    <property type="entry name" value="GH10_2"/>
    <property type="match status" value="1"/>
</dbReference>
<comment type="caution">
    <text evidence="6">The sequence shown here is derived from an EMBL/GenBank/DDBJ whole genome shotgun (WGS) entry which is preliminary data.</text>
</comment>
<sequence>MYLQEHLQHIFLWNPFIDLDCLPFQKILHVLDVQSLARCRQVCKAWNIAVSSNSRLWWLWCKRDGAQVGDYESKHDYISLYVKLKHVLKKLSLGTFFSWEPIPAPKGVLRIVYKDGIFVFELYGRNSTTCLMDTQSYEVLQELQSDRLSCLTFRDNIIVAGSFLAGMWVWQLGGFVNKQVLQGHAGATICADIHPSKSFVVTGSADKTVILHNLDVGASHHLHVGPIENHVRHVHFLPQNSTEQFRICVGEQSRIVVAVVDKNGHCLAYSQHLASGGGRYCSFSHASHDENLFYVSVMEEAGFCSVISYHLSETDFTEEKAVITGLKSCAHVIGCGRRFLMILYTIPLAETDNSHNFLIFDLTKSQIIARTFIPIRRSYLCMQVVVEVSALFCMSLEVFQTGQGQNLLDNPSFEGDLTGTWDNNGFLMERVSGDSVDGNFALKASSRWVRFSIRGPDPGVNFLVDNAALYEVPENTNWLADSYTNIDTYRKSNVNISFTLPPGVSSSKFDVQIRLKKHLYPFGVRVKDTQMSTKASNLYSQLIFNMFNWATVQSYKWMFDKGNLTNPDFHNAVNATNVLVASGLKVRGHNILWDVADNIPDAVKALSGQELRDQLDKHVQYMCNLGLGKLAHWDVMNEMTHGLYYEEKLQDRNFTKNLYRQMKTCDNVTKLILNDYQAVDIAASAEEYFQLMSEYLSENVPVEGLGVEGHVQQYLAVDPTLILRTLDRLSMLGGIDVFMTEFDVESPDPVQRADWIEDAMRALFSHPAMKGIIYWSFWDQDTDNVNRVLIQGTNVTIIEPGQRFFCLIKKEWTTNLSSNLGSSSNISARGFRGDYQVTIKRSGVPVQPNISVPVDKDYVPKCVSHRDQKSLGLQSTSSTNMQLTCVNVESTPSGGNEDDVASVTCGTDRIMAGCTSYQNAMLWTRKGEQIVLENGVAVCKAYNGQNSPAATERDCSCTVLQGVWHEFYSQFPDMNGAYANDTANSCVAEGGNPASTDPAERSGSVAYATCCSYPDISCRRVSSLPTTLGAGDYQGVTCPYNTTMVSCSYFAPDGRSGGARIIDSNGGDECRAYMGDNLSSGSRGVTATATCCM</sequence>
<comment type="similarity">
    <text evidence="1">Belongs to the glycosyl hydrolase 10 (cellulase F) family.</text>
</comment>
<evidence type="ECO:0000313" key="6">
    <source>
        <dbReference type="EMBL" id="PVD19496.1"/>
    </source>
</evidence>
<dbReference type="InterPro" id="IPR036322">
    <property type="entry name" value="WD40_repeat_dom_sf"/>
</dbReference>
<evidence type="ECO:0000259" key="5">
    <source>
        <dbReference type="PROSITE" id="PS51760"/>
    </source>
</evidence>
<protein>
    <recommendedName>
        <fullName evidence="5">GH10 domain-containing protein</fullName>
    </recommendedName>
</protein>
<dbReference type="InterPro" id="IPR044846">
    <property type="entry name" value="GH10"/>
</dbReference>
<dbReference type="Gene3D" id="2.130.10.10">
    <property type="entry name" value="YVTN repeat-like/Quinoprotein amine dehydrogenase"/>
    <property type="match status" value="1"/>
</dbReference>
<dbReference type="InterPro" id="IPR036047">
    <property type="entry name" value="F-box-like_dom_sf"/>
</dbReference>
<evidence type="ECO:0000256" key="1">
    <source>
        <dbReference type="ARBA" id="ARBA00007495"/>
    </source>
</evidence>
<dbReference type="EMBL" id="PZQS01000013">
    <property type="protein sequence ID" value="PVD19496.1"/>
    <property type="molecule type" value="Genomic_DNA"/>
</dbReference>
<dbReference type="AlphaFoldDB" id="A0A2T7NEA6"/>
<organism evidence="6 7">
    <name type="scientific">Pomacea canaliculata</name>
    <name type="common">Golden apple snail</name>
    <dbReference type="NCBI Taxonomy" id="400727"/>
    <lineage>
        <taxon>Eukaryota</taxon>
        <taxon>Metazoa</taxon>
        <taxon>Spiralia</taxon>
        <taxon>Lophotrochozoa</taxon>
        <taxon>Mollusca</taxon>
        <taxon>Gastropoda</taxon>
        <taxon>Caenogastropoda</taxon>
        <taxon>Architaenioglossa</taxon>
        <taxon>Ampullarioidea</taxon>
        <taxon>Ampullariidae</taxon>
        <taxon>Pomacea</taxon>
    </lineage>
</organism>
<dbReference type="SUPFAM" id="SSF51445">
    <property type="entry name" value="(Trans)glycosidases"/>
    <property type="match status" value="1"/>
</dbReference>
<dbReference type="InterPro" id="IPR001000">
    <property type="entry name" value="GH10_dom"/>
</dbReference>